<dbReference type="AlphaFoldDB" id="A0A9N8F672"/>
<dbReference type="EMBL" id="CAICTM010004024">
    <property type="protein sequence ID" value="CAB9531809.1"/>
    <property type="molecule type" value="Genomic_DNA"/>
</dbReference>
<evidence type="ECO:0000313" key="3">
    <source>
        <dbReference type="Proteomes" id="UP001153069"/>
    </source>
</evidence>
<gene>
    <name evidence="2" type="ORF">SEMRO_4026_G352580.1</name>
</gene>
<accession>A0A9N8F672</accession>
<name>A0A9N8F672_9STRA</name>
<keyword evidence="1" id="KW-0472">Membrane</keyword>
<feature type="transmembrane region" description="Helical" evidence="1">
    <location>
        <begin position="12"/>
        <end position="32"/>
    </location>
</feature>
<evidence type="ECO:0000256" key="1">
    <source>
        <dbReference type="SAM" id="Phobius"/>
    </source>
</evidence>
<dbReference type="Proteomes" id="UP001153069">
    <property type="component" value="Unassembled WGS sequence"/>
</dbReference>
<reference evidence="2" key="1">
    <citation type="submission" date="2020-06" db="EMBL/GenBank/DDBJ databases">
        <authorList>
            <consortium name="Plant Systems Biology data submission"/>
        </authorList>
    </citation>
    <scope>NUCLEOTIDE SEQUENCE</scope>
    <source>
        <strain evidence="2">D6</strain>
    </source>
</reference>
<sequence>MMEALRNNKETLAVVAVGAVVVSSAALLGLVLSKRNQRATRRATLQCHCGKVKAEIHQPAANYKYAETQNIQCGCNDCMGYCKAVLKEGSTEDAFQESFFNPGVPTILFYSSEIKLVSGKELLAHMKISPKTENRRVFTTCCGTPLSISPDGSPLNLVYCPTISPLTDCGEKEVPFPREVLDKPTLCFHGRKFLEDPASQVKAKQPQMTVIAEHNAPKFVLGMIGRLLLLVGLGAKGPGEGFPVEEGKTVGIGYEAITKSMRK</sequence>
<keyword evidence="3" id="KW-1185">Reference proteome</keyword>
<dbReference type="OrthoDB" id="63441at2759"/>
<keyword evidence="1" id="KW-0812">Transmembrane</keyword>
<keyword evidence="1" id="KW-1133">Transmembrane helix</keyword>
<evidence type="ECO:0000313" key="2">
    <source>
        <dbReference type="EMBL" id="CAB9531809.1"/>
    </source>
</evidence>
<organism evidence="2 3">
    <name type="scientific">Seminavis robusta</name>
    <dbReference type="NCBI Taxonomy" id="568900"/>
    <lineage>
        <taxon>Eukaryota</taxon>
        <taxon>Sar</taxon>
        <taxon>Stramenopiles</taxon>
        <taxon>Ochrophyta</taxon>
        <taxon>Bacillariophyta</taxon>
        <taxon>Bacillariophyceae</taxon>
        <taxon>Bacillariophycidae</taxon>
        <taxon>Naviculales</taxon>
        <taxon>Naviculaceae</taxon>
        <taxon>Seminavis</taxon>
    </lineage>
</organism>
<comment type="caution">
    <text evidence="2">The sequence shown here is derived from an EMBL/GenBank/DDBJ whole genome shotgun (WGS) entry which is preliminary data.</text>
</comment>
<proteinExistence type="predicted"/>
<dbReference type="Gene3D" id="3.90.1590.10">
    <property type="entry name" value="glutathione-dependent formaldehyde- activating enzyme (gfa)"/>
    <property type="match status" value="1"/>
</dbReference>
<protein>
    <submittedName>
        <fullName evidence="2">Uncharacterized protein</fullName>
    </submittedName>
</protein>